<dbReference type="AlphaFoldDB" id="A0A174NY71"/>
<accession>A0A174NY71</accession>
<evidence type="ECO:0000313" key="1">
    <source>
        <dbReference type="EMBL" id="CUP52181.1"/>
    </source>
</evidence>
<gene>
    <name evidence="2" type="ORF">BFLFYP10_01929</name>
    <name evidence="1" type="ORF">ERS852461_02759</name>
</gene>
<reference evidence="2" key="2">
    <citation type="submission" date="2019-11" db="EMBL/GenBank/DDBJ databases">
        <authorList>
            <person name="Feng L."/>
        </authorList>
    </citation>
    <scope>NUCLEOTIDE SEQUENCE</scope>
    <source>
        <strain evidence="2">BfaecisLFYP10</strain>
    </source>
</reference>
<sequence length="40" mass="4646">MPSYLNETLLLKADNMFVSYTFKALKSLLNCITKSYKNNK</sequence>
<reference evidence="1 3" key="1">
    <citation type="submission" date="2015-09" db="EMBL/GenBank/DDBJ databases">
        <authorList>
            <consortium name="Pathogen Informatics"/>
        </authorList>
    </citation>
    <scope>NUCLEOTIDE SEQUENCE [LARGE SCALE GENOMIC DNA]</scope>
    <source>
        <strain evidence="1 3">2789STDY5834846</strain>
    </source>
</reference>
<protein>
    <submittedName>
        <fullName evidence="1">Uncharacterized protein</fullName>
    </submittedName>
</protein>
<accession>A0A6N2V4E3</accession>
<name>A0A174NY71_9BACE</name>
<organism evidence="1 3">
    <name type="scientific">Bacteroides faecis</name>
    <dbReference type="NCBI Taxonomy" id="674529"/>
    <lineage>
        <taxon>Bacteria</taxon>
        <taxon>Pseudomonadati</taxon>
        <taxon>Bacteroidota</taxon>
        <taxon>Bacteroidia</taxon>
        <taxon>Bacteroidales</taxon>
        <taxon>Bacteroidaceae</taxon>
        <taxon>Bacteroides</taxon>
    </lineage>
</organism>
<dbReference type="EMBL" id="CACRSZ010000048">
    <property type="protein sequence ID" value="VYT23812.1"/>
    <property type="molecule type" value="Genomic_DNA"/>
</dbReference>
<dbReference type="Proteomes" id="UP000095606">
    <property type="component" value="Unassembled WGS sequence"/>
</dbReference>
<evidence type="ECO:0000313" key="3">
    <source>
        <dbReference type="Proteomes" id="UP000095606"/>
    </source>
</evidence>
<dbReference type="EMBL" id="CZAE01000013">
    <property type="protein sequence ID" value="CUP52181.1"/>
    <property type="molecule type" value="Genomic_DNA"/>
</dbReference>
<evidence type="ECO:0000313" key="2">
    <source>
        <dbReference type="EMBL" id="VYT23812.1"/>
    </source>
</evidence>
<proteinExistence type="predicted"/>